<geneLocation type="plasmid" evidence="5 6">
    <name>p42f</name>
</geneLocation>
<dbReference type="InterPro" id="IPR012318">
    <property type="entry name" value="HTH_CRP"/>
</dbReference>
<evidence type="ECO:0000313" key="5">
    <source>
        <dbReference type="EMBL" id="ABC94011.1"/>
    </source>
</evidence>
<dbReference type="KEGG" id="ret:RHE_PF00118"/>
<dbReference type="GO" id="GO:0006355">
    <property type="term" value="P:regulation of DNA-templated transcription"/>
    <property type="evidence" value="ECO:0007669"/>
    <property type="project" value="InterPro"/>
</dbReference>
<dbReference type="OrthoDB" id="7506088at2"/>
<dbReference type="SUPFAM" id="SSF51206">
    <property type="entry name" value="cAMP-binding domain-like"/>
    <property type="match status" value="1"/>
</dbReference>
<dbReference type="GO" id="GO:0003677">
    <property type="term" value="F:DNA binding"/>
    <property type="evidence" value="ECO:0007669"/>
    <property type="project" value="UniProtKB-KW"/>
</dbReference>
<keyword evidence="3" id="KW-0804">Transcription</keyword>
<protein>
    <submittedName>
        <fullName evidence="5">Hypothetical conserved protein</fullName>
    </submittedName>
</protein>
<evidence type="ECO:0000256" key="2">
    <source>
        <dbReference type="ARBA" id="ARBA00023125"/>
    </source>
</evidence>
<dbReference type="InterPro" id="IPR036390">
    <property type="entry name" value="WH_DNA-bd_sf"/>
</dbReference>
<keyword evidence="5" id="KW-0614">Plasmid</keyword>
<organism evidence="5 6">
    <name type="scientific">Rhizobium etli (strain ATCC 51251 / DSM 11541 / JCM 21823 / NBRC 15573 / CFN 42)</name>
    <dbReference type="NCBI Taxonomy" id="347834"/>
    <lineage>
        <taxon>Bacteria</taxon>
        <taxon>Pseudomonadati</taxon>
        <taxon>Pseudomonadota</taxon>
        <taxon>Alphaproteobacteria</taxon>
        <taxon>Hyphomicrobiales</taxon>
        <taxon>Rhizobiaceae</taxon>
        <taxon>Rhizobium/Agrobacterium group</taxon>
        <taxon>Rhizobium</taxon>
    </lineage>
</organism>
<name>Q2JZH5_RHIEC</name>
<dbReference type="RefSeq" id="WP_011428428.1">
    <property type="nucleotide sequence ID" value="NC_007766.1"/>
</dbReference>
<evidence type="ECO:0000259" key="4">
    <source>
        <dbReference type="PROSITE" id="PS51063"/>
    </source>
</evidence>
<dbReference type="Pfam" id="PF13545">
    <property type="entry name" value="HTH_Crp_2"/>
    <property type="match status" value="1"/>
</dbReference>
<reference evidence="5 6" key="1">
    <citation type="journal article" date="2006" name="Proc. Natl. Acad. Sci. U.S.A.">
        <title>The partitioned Rhizobium etli genome: genetic and metabolic redundancy in seven interacting replicons.</title>
        <authorList>
            <person name="Gonzalez V."/>
            <person name="Santamaria R.I."/>
            <person name="Bustos P."/>
            <person name="Hernandez-Gonzalez I."/>
            <person name="Medrano-Soto A."/>
            <person name="Moreno-Hagelsieb G."/>
            <person name="Janga S.C."/>
            <person name="Ramirez M.A."/>
            <person name="Jimenez-Jacinto V."/>
            <person name="Collado-Vides J."/>
            <person name="Davila G."/>
        </authorList>
    </citation>
    <scope>NUCLEOTIDE SEQUENCE [LARGE SCALE GENOMIC DNA]</scope>
    <source>
        <strain evidence="6">ATCC 51251 / DSM 11541 / JCM 21823 / NBRC 15573 / CFN 42</strain>
    </source>
</reference>
<dbReference type="InterPro" id="IPR018490">
    <property type="entry name" value="cNMP-bd_dom_sf"/>
</dbReference>
<dbReference type="SUPFAM" id="SSF46785">
    <property type="entry name" value="Winged helix' DNA-binding domain"/>
    <property type="match status" value="1"/>
</dbReference>
<dbReference type="InterPro" id="IPR014710">
    <property type="entry name" value="RmlC-like_jellyroll"/>
</dbReference>
<dbReference type="PROSITE" id="PS51063">
    <property type="entry name" value="HTH_CRP_2"/>
    <property type="match status" value="1"/>
</dbReference>
<evidence type="ECO:0000256" key="3">
    <source>
        <dbReference type="ARBA" id="ARBA00023163"/>
    </source>
</evidence>
<proteinExistence type="predicted"/>
<keyword evidence="6" id="KW-1185">Reference proteome</keyword>
<dbReference type="HOGENOM" id="CLU_077340_0_0_5"/>
<accession>Q2JZH5</accession>
<gene>
    <name evidence="5" type="ordered locus">RHE_PF00118</name>
</gene>
<keyword evidence="1" id="KW-0805">Transcription regulation</keyword>
<evidence type="ECO:0000256" key="1">
    <source>
        <dbReference type="ARBA" id="ARBA00023015"/>
    </source>
</evidence>
<dbReference type="AlphaFoldDB" id="Q2JZH5"/>
<dbReference type="Gene3D" id="2.60.120.10">
    <property type="entry name" value="Jelly Rolls"/>
    <property type="match status" value="1"/>
</dbReference>
<sequence>MPQFPRFENQLLARLPADELSAVIPHLEPIELPLAFLIVSARQKIEHVYFLESGLGSIVTVSPKGRKAEAGMFGREGFAPTPPAVGFGLSLNEVVVQSPGKGYRIEIGSFSKLREDCIIFTSLLNRCSHNLSTQVSYTALSNGIHKVDVRLARWLLMCNDRLGGHEIVITHDYIALMLAVRRPSVTDALHVLEGKGFIKSERKRITVRNRRAMEEFASDAYGGPEEEYRLLFGAPLAHNAATMVEHRAEPRLPISSR</sequence>
<keyword evidence="2" id="KW-0238">DNA-binding</keyword>
<dbReference type="Proteomes" id="UP000001936">
    <property type="component" value="Plasmid p42f"/>
</dbReference>
<dbReference type="EMBL" id="CP000138">
    <property type="protein sequence ID" value="ABC94011.1"/>
    <property type="molecule type" value="Genomic_DNA"/>
</dbReference>
<evidence type="ECO:0000313" key="6">
    <source>
        <dbReference type="Proteomes" id="UP000001936"/>
    </source>
</evidence>
<feature type="domain" description="HTH crp-type" evidence="4">
    <location>
        <begin position="145"/>
        <end position="211"/>
    </location>
</feature>